<sequence length="548" mass="59905">MIWKGSCGRGQEWQAADADTSAVLASEEKLRVKALYRRALAREALGRFEEAEVDANLALKAAPGNVGIRAAAERLRQRRAPVARGWVARQPYHTAAVKSLAMAIEGSRSSADLVRFPNGMAVQFHQHNGGLVAIRQLARESPTTDLADGLHAEYDVGGNLVKIFSKFAQDFTGPYITFNADASICLGETYCYQGGRVVSKLKSDIPEAFIGDALRTLIIPVKKAIDMGLARNEEASGCRPAPNRRLVAGEGDWESKGDASEQRIAVAEAPEPYLMTRRVEQRAAWLGLQAGANGDGRRAVEVMGSGASAPPKEEQSTLKVSELTEEEQQRVDEAVKKATNETLLQIEKEKKWKTVAEELKPKLAARKCAGEKVLLWISDGILSWPLAANAAKEGVLSLFYPSKEQHTLSDDLVDALKAAEVPEGSLTHVGWMFHGSEMTGEHKEANLKFLAALKPFLTADARVDILACECVAGPTGMKVFQELEKESGINLAASTDMTGNPAAGGNWLLETDGVDVKDTYFTDAIAEFNETLRDWKFHRKWLSKKRRF</sequence>
<dbReference type="SMART" id="SM00028">
    <property type="entry name" value="TPR"/>
    <property type="match status" value="1"/>
</dbReference>
<gene>
    <name evidence="2" type="ORF">SCF082_LOCUS3790</name>
</gene>
<organism evidence="2 3">
    <name type="scientific">Durusdinium trenchii</name>
    <dbReference type="NCBI Taxonomy" id="1381693"/>
    <lineage>
        <taxon>Eukaryota</taxon>
        <taxon>Sar</taxon>
        <taxon>Alveolata</taxon>
        <taxon>Dinophyceae</taxon>
        <taxon>Suessiales</taxon>
        <taxon>Symbiodiniaceae</taxon>
        <taxon>Durusdinium</taxon>
    </lineage>
</organism>
<dbReference type="InterPro" id="IPR025592">
    <property type="entry name" value="DUF4347"/>
</dbReference>
<proteinExistence type="predicted"/>
<evidence type="ECO:0000313" key="2">
    <source>
        <dbReference type="EMBL" id="CAK8994088.1"/>
    </source>
</evidence>
<comment type="caution">
    <text evidence="2">The sequence shown here is derived from an EMBL/GenBank/DDBJ whole genome shotgun (WGS) entry which is preliminary data.</text>
</comment>
<accession>A0ABP0HW87</accession>
<protein>
    <submittedName>
        <fullName evidence="2">E3 ubiquitin-protein ligase HERC4</fullName>
    </submittedName>
</protein>
<evidence type="ECO:0000313" key="3">
    <source>
        <dbReference type="Proteomes" id="UP001642464"/>
    </source>
</evidence>
<reference evidence="2 3" key="1">
    <citation type="submission" date="2024-02" db="EMBL/GenBank/DDBJ databases">
        <authorList>
            <person name="Chen Y."/>
            <person name="Shah S."/>
            <person name="Dougan E. K."/>
            <person name="Thang M."/>
            <person name="Chan C."/>
        </authorList>
    </citation>
    <scope>NUCLEOTIDE SEQUENCE [LARGE SCALE GENOMIC DNA]</scope>
</reference>
<name>A0ABP0HW87_9DINO</name>
<dbReference type="InterPro" id="IPR019734">
    <property type="entry name" value="TPR_rpt"/>
</dbReference>
<evidence type="ECO:0000259" key="1">
    <source>
        <dbReference type="Pfam" id="PF14252"/>
    </source>
</evidence>
<dbReference type="InterPro" id="IPR011990">
    <property type="entry name" value="TPR-like_helical_dom_sf"/>
</dbReference>
<feature type="domain" description="DUF4347" evidence="1">
    <location>
        <begin position="442"/>
        <end position="530"/>
    </location>
</feature>
<dbReference type="Pfam" id="PF14252">
    <property type="entry name" value="DUF4347"/>
    <property type="match status" value="1"/>
</dbReference>
<dbReference type="Gene3D" id="1.25.40.10">
    <property type="entry name" value="Tetratricopeptide repeat domain"/>
    <property type="match status" value="1"/>
</dbReference>
<keyword evidence="3" id="KW-1185">Reference proteome</keyword>
<dbReference type="Proteomes" id="UP001642464">
    <property type="component" value="Unassembled WGS sequence"/>
</dbReference>
<dbReference type="SUPFAM" id="SSF48452">
    <property type="entry name" value="TPR-like"/>
    <property type="match status" value="1"/>
</dbReference>
<dbReference type="EMBL" id="CAXAMM010001947">
    <property type="protein sequence ID" value="CAK8994088.1"/>
    <property type="molecule type" value="Genomic_DNA"/>
</dbReference>